<gene>
    <name evidence="1" type="ORF">LMG3431_04562</name>
</gene>
<accession>A0A6S6ZKM3</accession>
<organism evidence="1 2">
    <name type="scientific">Achromobacter pestifer</name>
    <dbReference type="NCBI Taxonomy" id="1353889"/>
    <lineage>
        <taxon>Bacteria</taxon>
        <taxon>Pseudomonadati</taxon>
        <taxon>Pseudomonadota</taxon>
        <taxon>Betaproteobacteria</taxon>
        <taxon>Burkholderiales</taxon>
        <taxon>Alcaligenaceae</taxon>
        <taxon>Achromobacter</taxon>
    </lineage>
</organism>
<reference evidence="1 2" key="1">
    <citation type="submission" date="2020-04" db="EMBL/GenBank/DDBJ databases">
        <authorList>
            <person name="De Canck E."/>
        </authorList>
    </citation>
    <scope>NUCLEOTIDE SEQUENCE [LARGE SCALE GENOMIC DNA]</scope>
    <source>
        <strain evidence="1 2">LMG 3431</strain>
    </source>
</reference>
<name>A0A6S6ZKM3_9BURK</name>
<dbReference type="EMBL" id="CADIJX010000006">
    <property type="protein sequence ID" value="CAB3684895.1"/>
    <property type="molecule type" value="Genomic_DNA"/>
</dbReference>
<evidence type="ECO:0000313" key="1">
    <source>
        <dbReference type="EMBL" id="CAB3684895.1"/>
    </source>
</evidence>
<keyword evidence="2" id="KW-1185">Reference proteome</keyword>
<dbReference type="RefSeq" id="WP_175176852.1">
    <property type="nucleotide sequence ID" value="NZ_CADIJX010000006.1"/>
</dbReference>
<protein>
    <submittedName>
        <fullName evidence="1">Uncharacterized protein</fullName>
    </submittedName>
</protein>
<proteinExistence type="predicted"/>
<evidence type="ECO:0000313" key="2">
    <source>
        <dbReference type="Proteomes" id="UP000494108"/>
    </source>
</evidence>
<dbReference type="Proteomes" id="UP000494108">
    <property type="component" value="Unassembled WGS sequence"/>
</dbReference>
<sequence length="202" mass="21841">MQRVLWTGACLLAGFLAWFAIVAGSRIGHYADGDETVRVTIDHPGGGSTTFAVPPEMRKWSGTQAFVLDIPLDGPGTRASARHSAYAVVRSLPVNGHSYAAQLLAGKLSNTTEVGQVNGVRFFERNVAGMGETFLLYVFADRGGNPVLVENWGNISYAYSIYHDVPGRFIVKVGYPKALGDDFAAMDEKVMRIIEAMIVSTP</sequence>
<dbReference type="AlphaFoldDB" id="A0A6S6ZKM3"/>